<evidence type="ECO:0000259" key="3">
    <source>
        <dbReference type="PROSITE" id="PS51145"/>
    </source>
</evidence>
<feature type="chain" id="PRO_5046526083" description="ZU5 domain-containing protein" evidence="2">
    <location>
        <begin position="22"/>
        <end position="421"/>
    </location>
</feature>
<reference evidence="4" key="1">
    <citation type="submission" date="2022-10" db="EMBL/GenBank/DDBJ databases">
        <title>Chitinophaga sp. nov., isolated from soil.</title>
        <authorList>
            <person name="Jeon C.O."/>
        </authorList>
    </citation>
    <scope>NUCLEOTIDE SEQUENCE</scope>
    <source>
        <strain evidence="4">R8</strain>
    </source>
</reference>
<protein>
    <recommendedName>
        <fullName evidence="3">ZU5 domain-containing protein</fullName>
    </recommendedName>
</protein>
<sequence length="421" mass="45276">MNLKLILRMALMCACCFTACKKDDTNTTPEQPGQATPVGTLTGTPVSKAIGPEGGALTSEDGSLSVNIPAGALNSTQTITIQPITNESGEGFHQSYRITPHNLQMAQPASITFNYTAEALNGSAAEVLGIAYQKADGIWMSIDDVQLDKASNKLTVNTTHFSDWTLFQKLYIVPKAPLVVTGGEVPLKVKYQVNKVNANKGEQPIIYAVDVPKKVTKRWRLSGEGSLISRAAEAWYTAPMEVPAENPVAVTAEIDYGQQAALMLVCNIKILQPGFHITVGAGPGAGIYSMTGPSQAIYRRNTQTTQITCYGENTGGVNRHIELVFPGKGDGSPYAWEWLKPIEMTLQININGAITVYHSTWSDDRQWHDSPGSIVINKYGNEGEYVAGSFTSSKSGYKDGGRTACLVSGTFLVLNEGESSN</sequence>
<evidence type="ECO:0000256" key="2">
    <source>
        <dbReference type="SAM" id="SignalP"/>
    </source>
</evidence>
<evidence type="ECO:0000256" key="1">
    <source>
        <dbReference type="SAM" id="MobiDB-lite"/>
    </source>
</evidence>
<dbReference type="RefSeq" id="WP_264282979.1">
    <property type="nucleotide sequence ID" value="NZ_CP107006.1"/>
</dbReference>
<dbReference type="InterPro" id="IPR000906">
    <property type="entry name" value="ZU5_dom"/>
</dbReference>
<organism evidence="4 5">
    <name type="scientific">Chitinophaga horti</name>
    <dbReference type="NCBI Taxonomy" id="2920382"/>
    <lineage>
        <taxon>Bacteria</taxon>
        <taxon>Pseudomonadati</taxon>
        <taxon>Bacteroidota</taxon>
        <taxon>Chitinophagia</taxon>
        <taxon>Chitinophagales</taxon>
        <taxon>Chitinophagaceae</taxon>
        <taxon>Chitinophaga</taxon>
    </lineage>
</organism>
<dbReference type="PROSITE" id="PS51145">
    <property type="entry name" value="ZU5"/>
    <property type="match status" value="1"/>
</dbReference>
<dbReference type="Proteomes" id="UP001162741">
    <property type="component" value="Chromosome"/>
</dbReference>
<accession>A0ABY6J767</accession>
<dbReference type="Gene3D" id="2.60.220.30">
    <property type="match status" value="1"/>
</dbReference>
<feature type="signal peptide" evidence="2">
    <location>
        <begin position="1"/>
        <end position="21"/>
    </location>
</feature>
<evidence type="ECO:0000313" key="5">
    <source>
        <dbReference type="Proteomes" id="UP001162741"/>
    </source>
</evidence>
<keyword evidence="2" id="KW-0732">Signal</keyword>
<keyword evidence="5" id="KW-1185">Reference proteome</keyword>
<evidence type="ECO:0000313" key="4">
    <source>
        <dbReference type="EMBL" id="UYQ95206.1"/>
    </source>
</evidence>
<name>A0ABY6J767_9BACT</name>
<dbReference type="EMBL" id="CP107006">
    <property type="protein sequence ID" value="UYQ95206.1"/>
    <property type="molecule type" value="Genomic_DNA"/>
</dbReference>
<feature type="compositionally biased region" description="Polar residues" evidence="1">
    <location>
        <begin position="26"/>
        <end position="45"/>
    </location>
</feature>
<feature type="domain" description="ZU5" evidence="3">
    <location>
        <begin position="44"/>
        <end position="170"/>
    </location>
</feature>
<proteinExistence type="predicted"/>
<feature type="region of interest" description="Disordered" evidence="1">
    <location>
        <begin position="26"/>
        <end position="47"/>
    </location>
</feature>
<gene>
    <name evidence="4" type="ORF">MKQ68_08870</name>
</gene>